<keyword evidence="3" id="KW-1185">Reference proteome</keyword>
<keyword evidence="1" id="KW-0812">Transmembrane</keyword>
<evidence type="ECO:0000313" key="3">
    <source>
        <dbReference type="Proteomes" id="UP000198881"/>
    </source>
</evidence>
<keyword evidence="1" id="KW-0472">Membrane</keyword>
<dbReference type="STRING" id="574650.SAMN04487966_103278"/>
<evidence type="ECO:0000256" key="1">
    <source>
        <dbReference type="SAM" id="Phobius"/>
    </source>
</evidence>
<keyword evidence="1" id="KW-1133">Transmembrane helix</keyword>
<dbReference type="OrthoDB" id="6712920at2"/>
<dbReference type="NCBIfam" id="NF033493">
    <property type="entry name" value="MetS_like_NSS"/>
    <property type="match status" value="1"/>
</dbReference>
<dbReference type="RefSeq" id="WP_091695954.1">
    <property type="nucleotide sequence ID" value="NZ_CBDRLN010000005.1"/>
</dbReference>
<name>A0A1I7MK04_9MICC</name>
<sequence>MDPIAIVMMIIAILTVWGGLALSLVHLKRHPDEESGDTTISTGPTT</sequence>
<evidence type="ECO:0000313" key="2">
    <source>
        <dbReference type="EMBL" id="SFV22251.1"/>
    </source>
</evidence>
<feature type="transmembrane region" description="Helical" evidence="1">
    <location>
        <begin position="6"/>
        <end position="25"/>
    </location>
</feature>
<protein>
    <submittedName>
        <fullName evidence="2">Putative methionine and alanine importer, small subunit</fullName>
    </submittedName>
</protein>
<dbReference type="EMBL" id="FPCG01000003">
    <property type="protein sequence ID" value="SFV22251.1"/>
    <property type="molecule type" value="Genomic_DNA"/>
</dbReference>
<dbReference type="AlphaFoldDB" id="A0A1I7MK04"/>
<gene>
    <name evidence="2" type="ORF">SAMN04487966_103278</name>
</gene>
<reference evidence="2 3" key="1">
    <citation type="submission" date="2016-10" db="EMBL/GenBank/DDBJ databases">
        <authorList>
            <person name="de Groot N.N."/>
        </authorList>
    </citation>
    <scope>NUCLEOTIDE SEQUENCE [LARGE SCALE GENOMIC DNA]</scope>
    <source>
        <strain evidence="2 3">CGMCC 1.7054</strain>
    </source>
</reference>
<accession>A0A1I7MK04</accession>
<proteinExistence type="predicted"/>
<dbReference type="Pfam" id="PF16951">
    <property type="entry name" value="MaAIMP_sms"/>
    <property type="match status" value="1"/>
</dbReference>
<dbReference type="InterPro" id="IPR031596">
    <property type="entry name" value="MaAIMP_sms"/>
</dbReference>
<dbReference type="Proteomes" id="UP000198881">
    <property type="component" value="Unassembled WGS sequence"/>
</dbReference>
<organism evidence="2 3">
    <name type="scientific">Micrococcus terreus</name>
    <dbReference type="NCBI Taxonomy" id="574650"/>
    <lineage>
        <taxon>Bacteria</taxon>
        <taxon>Bacillati</taxon>
        <taxon>Actinomycetota</taxon>
        <taxon>Actinomycetes</taxon>
        <taxon>Micrococcales</taxon>
        <taxon>Micrococcaceae</taxon>
        <taxon>Micrococcus</taxon>
    </lineage>
</organism>